<keyword evidence="2 5" id="KW-0812">Transmembrane</keyword>
<feature type="transmembrane region" description="Helical" evidence="5">
    <location>
        <begin position="63"/>
        <end position="86"/>
    </location>
</feature>
<evidence type="ECO:0000256" key="2">
    <source>
        <dbReference type="ARBA" id="ARBA00022692"/>
    </source>
</evidence>
<dbReference type="InterPro" id="IPR032808">
    <property type="entry name" value="DoxX"/>
</dbReference>
<protein>
    <recommendedName>
        <fullName evidence="8">DoxX family protein</fullName>
    </recommendedName>
</protein>
<accession>A0A2S7K516</accession>
<dbReference type="EMBL" id="PJCH01000006">
    <property type="protein sequence ID" value="PQA87607.1"/>
    <property type="molecule type" value="Genomic_DNA"/>
</dbReference>
<reference evidence="6 7" key="1">
    <citation type="submission" date="2017-12" db="EMBL/GenBank/DDBJ databases">
        <authorList>
            <person name="Hurst M.R.H."/>
        </authorList>
    </citation>
    <scope>NUCLEOTIDE SEQUENCE [LARGE SCALE GENOMIC DNA]</scope>
    <source>
        <strain evidence="6 7">SY-3-19</strain>
    </source>
</reference>
<dbReference type="AlphaFoldDB" id="A0A2S7K516"/>
<keyword evidence="3 5" id="KW-1133">Transmembrane helix</keyword>
<evidence type="ECO:0000313" key="7">
    <source>
        <dbReference type="Proteomes" id="UP000239504"/>
    </source>
</evidence>
<comment type="caution">
    <text evidence="6">The sequence shown here is derived from an EMBL/GenBank/DDBJ whole genome shotgun (WGS) entry which is preliminary data.</text>
</comment>
<dbReference type="Proteomes" id="UP000239504">
    <property type="component" value="Unassembled WGS sequence"/>
</dbReference>
<gene>
    <name evidence="6" type="ORF">CW354_11035</name>
</gene>
<evidence type="ECO:0000313" key="6">
    <source>
        <dbReference type="EMBL" id="PQA87607.1"/>
    </source>
</evidence>
<dbReference type="Pfam" id="PF07681">
    <property type="entry name" value="DoxX"/>
    <property type="match status" value="1"/>
</dbReference>
<evidence type="ECO:0008006" key="8">
    <source>
        <dbReference type="Google" id="ProtNLM"/>
    </source>
</evidence>
<feature type="transmembrane region" description="Helical" evidence="5">
    <location>
        <begin position="7"/>
        <end position="26"/>
    </location>
</feature>
<organism evidence="6 7">
    <name type="scientific">Hyphococcus luteus</name>
    <dbReference type="NCBI Taxonomy" id="2058213"/>
    <lineage>
        <taxon>Bacteria</taxon>
        <taxon>Pseudomonadati</taxon>
        <taxon>Pseudomonadota</taxon>
        <taxon>Alphaproteobacteria</taxon>
        <taxon>Parvularculales</taxon>
        <taxon>Parvularculaceae</taxon>
        <taxon>Hyphococcus</taxon>
    </lineage>
</organism>
<keyword evidence="7" id="KW-1185">Reference proteome</keyword>
<dbReference type="OrthoDB" id="7471552at2"/>
<evidence type="ECO:0000256" key="4">
    <source>
        <dbReference type="ARBA" id="ARBA00023136"/>
    </source>
</evidence>
<evidence type="ECO:0000256" key="5">
    <source>
        <dbReference type="SAM" id="Phobius"/>
    </source>
</evidence>
<proteinExistence type="predicted"/>
<dbReference type="GO" id="GO:0016020">
    <property type="term" value="C:membrane"/>
    <property type="evidence" value="ECO:0007669"/>
    <property type="project" value="UniProtKB-SubCell"/>
</dbReference>
<feature type="transmembrane region" description="Helical" evidence="5">
    <location>
        <begin position="38"/>
        <end position="56"/>
    </location>
</feature>
<comment type="subcellular location">
    <subcellularLocation>
        <location evidence="1">Membrane</location>
        <topology evidence="1">Multi-pass membrane protein</topology>
    </subcellularLocation>
</comment>
<evidence type="ECO:0000256" key="3">
    <source>
        <dbReference type="ARBA" id="ARBA00022989"/>
    </source>
</evidence>
<dbReference type="RefSeq" id="WP_104830145.1">
    <property type="nucleotide sequence ID" value="NZ_PJCH01000006.1"/>
</dbReference>
<keyword evidence="4 5" id="KW-0472">Membrane</keyword>
<evidence type="ECO:0000256" key="1">
    <source>
        <dbReference type="ARBA" id="ARBA00004141"/>
    </source>
</evidence>
<feature type="transmembrane region" description="Helical" evidence="5">
    <location>
        <begin position="98"/>
        <end position="117"/>
    </location>
</feature>
<name>A0A2S7K516_9PROT</name>
<sequence>MQYAVLACRLIFGAWFVFNGLLYWFADHMPMGHHPVPIQLMEALLVSDLLLIVKIIEVATGLMLLANVFTPLALVVAFPVTLVIAYNDLVLEWPLTRPLIGGGLTLLIHVFLLFAYLRFYAPMLVFRAQPGPPIVK</sequence>